<dbReference type="Proteomes" id="UP000789342">
    <property type="component" value="Unassembled WGS sequence"/>
</dbReference>
<sequence length="499" mass="54966">MSHERREFEQDNQNVDETTILFRNDNFSGNAIPLNDCISGDRFDFREALFLLNQAAPALLAFLLQYFLQVASVLTLGHLGSIELAALTLGSMYASITCWSICYGTITALDTLCPQGYTSGNPKMVGVYTQRSILIMMLEFIPIGIIWWVAEDVLISLGQEIELSKLAALYLRYSLWGVPPCLIFWCLEKFLQGQGIMKATTQVLLICCPANLILNYVLVWWEPIALGFVGAPIATSITNWLMLLLTIIYIKYIDGHEAWQGWSRTSLEDWSSFGKLAFPGILTSCADWWIYEIIALVAGFLGGVPLAAHRLILTIALLMFQLPRSVAVASSNRVGNLLGAGLPNRAKITTNVAFILAANGAACNAILLLFFKDSWGYLFSNDKEVVELVAKILPLAALFQLSDGIGAIGSGILRGQGRQKVVAAIYLSAYYLIALPLGLILAFKFNSGLSGLWWSVTCASINMGIGIFIAVSVTDWNLEVNNCLERMNISLRDEEVDVE</sequence>
<dbReference type="EMBL" id="CAJVPV010002528">
    <property type="protein sequence ID" value="CAG8528697.1"/>
    <property type="molecule type" value="Genomic_DNA"/>
</dbReference>
<feature type="transmembrane region" description="Helical" evidence="6">
    <location>
        <begin position="425"/>
        <end position="445"/>
    </location>
</feature>
<feature type="transmembrane region" description="Helical" evidence="6">
    <location>
        <begin position="451"/>
        <end position="471"/>
    </location>
</feature>
<dbReference type="CDD" id="cd13132">
    <property type="entry name" value="MATE_eukaryotic"/>
    <property type="match status" value="1"/>
</dbReference>
<feature type="transmembrane region" description="Helical" evidence="6">
    <location>
        <begin position="88"/>
        <end position="112"/>
    </location>
</feature>
<comment type="subcellular location">
    <subcellularLocation>
        <location evidence="1">Membrane</location>
        <topology evidence="1">Multi-pass membrane protein</topology>
    </subcellularLocation>
</comment>
<accession>A0A9N9FEU4</accession>
<protein>
    <submittedName>
        <fullName evidence="7">14937_t:CDS:1</fullName>
    </submittedName>
</protein>
<feature type="transmembrane region" description="Helical" evidence="6">
    <location>
        <begin position="352"/>
        <end position="372"/>
    </location>
</feature>
<dbReference type="InterPro" id="IPR002528">
    <property type="entry name" value="MATE_fam"/>
</dbReference>
<keyword evidence="8" id="KW-1185">Reference proteome</keyword>
<dbReference type="GO" id="GO:1990961">
    <property type="term" value="P:xenobiotic detoxification by transmembrane export across the plasma membrane"/>
    <property type="evidence" value="ECO:0007669"/>
    <property type="project" value="InterPro"/>
</dbReference>
<evidence type="ECO:0000256" key="6">
    <source>
        <dbReference type="SAM" id="Phobius"/>
    </source>
</evidence>
<dbReference type="GO" id="GO:0042910">
    <property type="term" value="F:xenobiotic transmembrane transporter activity"/>
    <property type="evidence" value="ECO:0007669"/>
    <property type="project" value="InterPro"/>
</dbReference>
<feature type="transmembrane region" description="Helical" evidence="6">
    <location>
        <begin position="199"/>
        <end position="218"/>
    </location>
</feature>
<evidence type="ECO:0000256" key="4">
    <source>
        <dbReference type="ARBA" id="ARBA00022989"/>
    </source>
</evidence>
<feature type="transmembrane region" description="Helical" evidence="6">
    <location>
        <begin position="297"/>
        <end position="320"/>
    </location>
</feature>
<feature type="transmembrane region" description="Helical" evidence="6">
    <location>
        <begin position="224"/>
        <end position="252"/>
    </location>
</feature>
<dbReference type="PANTHER" id="PTHR11206">
    <property type="entry name" value="MULTIDRUG RESISTANCE PROTEIN"/>
    <property type="match status" value="1"/>
</dbReference>
<dbReference type="NCBIfam" id="TIGR00797">
    <property type="entry name" value="matE"/>
    <property type="match status" value="1"/>
</dbReference>
<keyword evidence="5 6" id="KW-0472">Membrane</keyword>
<dbReference type="OrthoDB" id="2126698at2759"/>
<evidence type="ECO:0000313" key="7">
    <source>
        <dbReference type="EMBL" id="CAG8528697.1"/>
    </source>
</evidence>
<reference evidence="7" key="1">
    <citation type="submission" date="2021-06" db="EMBL/GenBank/DDBJ databases">
        <authorList>
            <person name="Kallberg Y."/>
            <person name="Tangrot J."/>
            <person name="Rosling A."/>
        </authorList>
    </citation>
    <scope>NUCLEOTIDE SEQUENCE</scope>
    <source>
        <strain evidence="7">CL551</strain>
    </source>
</reference>
<dbReference type="InterPro" id="IPR045069">
    <property type="entry name" value="MATE_euk"/>
</dbReference>
<gene>
    <name evidence="7" type="ORF">AMORRO_LOCUS4565</name>
</gene>
<organism evidence="7 8">
    <name type="scientific">Acaulospora morrowiae</name>
    <dbReference type="NCBI Taxonomy" id="94023"/>
    <lineage>
        <taxon>Eukaryota</taxon>
        <taxon>Fungi</taxon>
        <taxon>Fungi incertae sedis</taxon>
        <taxon>Mucoromycota</taxon>
        <taxon>Glomeromycotina</taxon>
        <taxon>Glomeromycetes</taxon>
        <taxon>Diversisporales</taxon>
        <taxon>Acaulosporaceae</taxon>
        <taxon>Acaulospora</taxon>
    </lineage>
</organism>
<evidence type="ECO:0000256" key="2">
    <source>
        <dbReference type="ARBA" id="ARBA00010199"/>
    </source>
</evidence>
<feature type="transmembrane region" description="Helical" evidence="6">
    <location>
        <begin position="48"/>
        <end position="68"/>
    </location>
</feature>
<name>A0A9N9FEU4_9GLOM</name>
<evidence type="ECO:0000313" key="8">
    <source>
        <dbReference type="Proteomes" id="UP000789342"/>
    </source>
</evidence>
<keyword evidence="3 6" id="KW-0812">Transmembrane</keyword>
<feature type="transmembrane region" description="Helical" evidence="6">
    <location>
        <begin position="133"/>
        <end position="150"/>
    </location>
</feature>
<dbReference type="Pfam" id="PF01554">
    <property type="entry name" value="MatE"/>
    <property type="match status" value="2"/>
</dbReference>
<evidence type="ECO:0000256" key="1">
    <source>
        <dbReference type="ARBA" id="ARBA00004141"/>
    </source>
</evidence>
<comment type="similarity">
    <text evidence="2">Belongs to the multi antimicrobial extrusion (MATE) (TC 2.A.66.1) family.</text>
</comment>
<proteinExistence type="inferred from homology"/>
<evidence type="ECO:0000256" key="5">
    <source>
        <dbReference type="ARBA" id="ARBA00023136"/>
    </source>
</evidence>
<keyword evidence="4 6" id="KW-1133">Transmembrane helix</keyword>
<comment type="caution">
    <text evidence="7">The sequence shown here is derived from an EMBL/GenBank/DDBJ whole genome shotgun (WGS) entry which is preliminary data.</text>
</comment>
<dbReference type="GO" id="GO:0016020">
    <property type="term" value="C:membrane"/>
    <property type="evidence" value="ECO:0007669"/>
    <property type="project" value="UniProtKB-SubCell"/>
</dbReference>
<evidence type="ECO:0000256" key="3">
    <source>
        <dbReference type="ARBA" id="ARBA00022692"/>
    </source>
</evidence>
<dbReference type="GO" id="GO:0015297">
    <property type="term" value="F:antiporter activity"/>
    <property type="evidence" value="ECO:0007669"/>
    <property type="project" value="InterPro"/>
</dbReference>
<dbReference type="AlphaFoldDB" id="A0A9N9FEU4"/>